<keyword evidence="7 8" id="KW-0472">Membrane</keyword>
<evidence type="ECO:0000256" key="2">
    <source>
        <dbReference type="ARBA" id="ARBA00022475"/>
    </source>
</evidence>
<feature type="transmembrane region" description="Helical" evidence="8">
    <location>
        <begin position="450"/>
        <end position="472"/>
    </location>
</feature>
<evidence type="ECO:0000256" key="3">
    <source>
        <dbReference type="ARBA" id="ARBA00022692"/>
    </source>
</evidence>
<dbReference type="UniPathway" id="UPA00219"/>
<organism evidence="9 10">
    <name type="scientific">Candidatus Woesebacteria bacterium RBG_13_34_9</name>
    <dbReference type="NCBI Taxonomy" id="1802477"/>
    <lineage>
        <taxon>Bacteria</taxon>
        <taxon>Candidatus Woeseibacteriota</taxon>
    </lineage>
</organism>
<evidence type="ECO:0000256" key="5">
    <source>
        <dbReference type="ARBA" id="ARBA00022984"/>
    </source>
</evidence>
<dbReference type="GO" id="GO:0034204">
    <property type="term" value="P:lipid translocation"/>
    <property type="evidence" value="ECO:0007669"/>
    <property type="project" value="TreeGrafter"/>
</dbReference>
<sequence length="575" mass="64323">MVHKLISKGKKILVDPQQTVLSAATIIMFMILASRVLGLVRQRVLAHFFTPEELSLFFAAFRLPDLVFEILVFGTFSSAFIPVFSKKLKEGNHSAWDMASYIVNIGLVIFIALALILSLTADKFYQIIAPGYGLSEQAVISYLTKILFAAQGFFVVSYVLTGVLESSRRFFIPALAPLFYNLGIIIATVFFSKRLGLYAPTLGVVLGALSHFLIQLPLSVKLGFRFKLAIKINEDIKKIGRLAYPRLIEVSFLQISKSAELFFASLISVASYTYYTFGNTLQLLPIGLFGLPIAKAVLPTLSRQSEDIPTFKKTLISALYQCAFLTIPLSVFFIVLRVPLIRLVYGTDIFDWTATVTTGYVLSAFSVGIFFQAANSIVARGFYALHDTKTPVLISLTAIFITVVADFIFIKVLQLDIWALASAFTLGSFIQFLLLLLIIKNRIKGFPEKFLNPFVKIIFTSAFSGLFMYMILKVFDRSVWVKRLSFFGKFDFSQNVDFEKFVLDTRYTFNLLILTAIVLIVGVVLYIAISLCLDSKEAKAFLSILKRILIRRKPAPIPDKEQESVVPTTEDTSLG</sequence>
<comment type="function">
    <text evidence="8">Involved in peptidoglycan biosynthesis. Transports lipid-linked peptidoglycan precursors from the inner to the outer leaflet of the cytoplasmic membrane.</text>
</comment>
<keyword evidence="3 8" id="KW-0812">Transmembrane</keyword>
<feature type="transmembrane region" description="Helical" evidence="8">
    <location>
        <begin position="139"/>
        <end position="163"/>
    </location>
</feature>
<evidence type="ECO:0000256" key="6">
    <source>
        <dbReference type="ARBA" id="ARBA00022989"/>
    </source>
</evidence>
<dbReference type="PANTHER" id="PTHR47019:SF1">
    <property type="entry name" value="LIPID II FLIPPASE MURJ"/>
    <property type="match status" value="1"/>
</dbReference>
<reference evidence="9 10" key="1">
    <citation type="journal article" date="2016" name="Nat. Commun.">
        <title>Thousands of microbial genomes shed light on interconnected biogeochemical processes in an aquifer system.</title>
        <authorList>
            <person name="Anantharaman K."/>
            <person name="Brown C.T."/>
            <person name="Hug L.A."/>
            <person name="Sharon I."/>
            <person name="Castelle C.J."/>
            <person name="Probst A.J."/>
            <person name="Thomas B.C."/>
            <person name="Singh A."/>
            <person name="Wilkins M.J."/>
            <person name="Karaoz U."/>
            <person name="Brodie E.L."/>
            <person name="Williams K.H."/>
            <person name="Hubbard S.S."/>
            <person name="Banfield J.F."/>
        </authorList>
    </citation>
    <scope>NUCLEOTIDE SEQUENCE [LARGE SCALE GENOMIC DNA]</scope>
</reference>
<dbReference type="NCBIfam" id="TIGR01695">
    <property type="entry name" value="murJ_mviN"/>
    <property type="match status" value="1"/>
</dbReference>
<gene>
    <name evidence="8" type="primary">murJ</name>
    <name evidence="9" type="ORF">A2159_00025</name>
</gene>
<protein>
    <recommendedName>
        <fullName evidence="8">Probable lipid II flippase MurJ</fullName>
    </recommendedName>
</protein>
<evidence type="ECO:0000256" key="4">
    <source>
        <dbReference type="ARBA" id="ARBA00022960"/>
    </source>
</evidence>
<dbReference type="CDD" id="cd13123">
    <property type="entry name" value="MATE_MurJ_like"/>
    <property type="match status" value="1"/>
</dbReference>
<keyword evidence="8" id="KW-0813">Transport</keyword>
<dbReference type="HAMAP" id="MF_02078">
    <property type="entry name" value="MurJ_MviN"/>
    <property type="match status" value="1"/>
</dbReference>
<feature type="transmembrane region" description="Helical" evidence="8">
    <location>
        <begin position="20"/>
        <end position="40"/>
    </location>
</feature>
<dbReference type="GO" id="GO:0015648">
    <property type="term" value="F:lipid-linked peptidoglycan transporter activity"/>
    <property type="evidence" value="ECO:0007669"/>
    <property type="project" value="UniProtKB-UniRule"/>
</dbReference>
<accession>A0A1F7X375</accession>
<comment type="caution">
    <text evidence="9">The sequence shown here is derived from an EMBL/GenBank/DDBJ whole genome shotgun (WGS) entry which is preliminary data.</text>
</comment>
<keyword evidence="8" id="KW-0961">Cell wall biogenesis/degradation</keyword>
<dbReference type="Proteomes" id="UP000179219">
    <property type="component" value="Unassembled WGS sequence"/>
</dbReference>
<feature type="transmembrane region" description="Helical" evidence="8">
    <location>
        <begin position="314"/>
        <end position="340"/>
    </location>
</feature>
<comment type="pathway">
    <text evidence="8">Cell wall biogenesis; peptidoglycan biosynthesis.</text>
</comment>
<comment type="similarity">
    <text evidence="8">Belongs to the MurJ/MviN family.</text>
</comment>
<dbReference type="AlphaFoldDB" id="A0A1F7X375"/>
<dbReference type="Pfam" id="PF03023">
    <property type="entry name" value="MurJ"/>
    <property type="match status" value="1"/>
</dbReference>
<dbReference type="EMBL" id="MGFP01000021">
    <property type="protein sequence ID" value="OGM09526.1"/>
    <property type="molecule type" value="Genomic_DNA"/>
</dbReference>
<feature type="transmembrane region" description="Helical" evidence="8">
    <location>
        <begin position="352"/>
        <end position="371"/>
    </location>
</feature>
<feature type="transmembrane region" description="Helical" evidence="8">
    <location>
        <begin position="392"/>
        <end position="411"/>
    </location>
</feature>
<dbReference type="GO" id="GO:0008360">
    <property type="term" value="P:regulation of cell shape"/>
    <property type="evidence" value="ECO:0007669"/>
    <property type="project" value="UniProtKB-KW"/>
</dbReference>
<dbReference type="PANTHER" id="PTHR47019">
    <property type="entry name" value="LIPID II FLIPPASE MURJ"/>
    <property type="match status" value="1"/>
</dbReference>
<keyword evidence="4 8" id="KW-0133">Cell shape</keyword>
<feature type="transmembrane region" description="Helical" evidence="8">
    <location>
        <begin position="511"/>
        <end position="533"/>
    </location>
</feature>
<evidence type="ECO:0000256" key="7">
    <source>
        <dbReference type="ARBA" id="ARBA00023136"/>
    </source>
</evidence>
<evidence type="ECO:0000256" key="8">
    <source>
        <dbReference type="HAMAP-Rule" id="MF_02078"/>
    </source>
</evidence>
<keyword evidence="2 8" id="KW-1003">Cell membrane</keyword>
<evidence type="ECO:0000313" key="10">
    <source>
        <dbReference type="Proteomes" id="UP000179219"/>
    </source>
</evidence>
<comment type="subcellular location">
    <subcellularLocation>
        <location evidence="1 8">Cell membrane</location>
        <topology evidence="1 8">Multi-pass membrane protein</topology>
    </subcellularLocation>
</comment>
<dbReference type="GO" id="GO:0005886">
    <property type="term" value="C:plasma membrane"/>
    <property type="evidence" value="ECO:0007669"/>
    <property type="project" value="UniProtKB-SubCell"/>
</dbReference>
<evidence type="ECO:0000256" key="1">
    <source>
        <dbReference type="ARBA" id="ARBA00004651"/>
    </source>
</evidence>
<feature type="transmembrane region" description="Helical" evidence="8">
    <location>
        <begin position="170"/>
        <end position="191"/>
    </location>
</feature>
<name>A0A1F7X375_9BACT</name>
<keyword evidence="6 8" id="KW-1133">Transmembrane helix</keyword>
<dbReference type="PRINTS" id="PR01806">
    <property type="entry name" value="VIRFACTRMVIN"/>
</dbReference>
<feature type="transmembrane region" description="Helical" evidence="8">
    <location>
        <begin position="197"/>
        <end position="218"/>
    </location>
</feature>
<evidence type="ECO:0000313" key="9">
    <source>
        <dbReference type="EMBL" id="OGM09526.1"/>
    </source>
</evidence>
<keyword evidence="5 8" id="KW-0573">Peptidoglycan synthesis</keyword>
<feature type="transmembrane region" description="Helical" evidence="8">
    <location>
        <begin position="96"/>
        <end position="119"/>
    </location>
</feature>
<dbReference type="InterPro" id="IPR004268">
    <property type="entry name" value="MurJ"/>
</dbReference>
<dbReference type="InterPro" id="IPR051050">
    <property type="entry name" value="Lipid_II_flippase_MurJ/MviN"/>
</dbReference>
<feature type="transmembrane region" description="Helical" evidence="8">
    <location>
        <begin position="417"/>
        <end position="438"/>
    </location>
</feature>
<dbReference type="GO" id="GO:0009252">
    <property type="term" value="P:peptidoglycan biosynthetic process"/>
    <property type="evidence" value="ECO:0007669"/>
    <property type="project" value="UniProtKB-UniRule"/>
</dbReference>
<proteinExistence type="inferred from homology"/>
<dbReference type="GO" id="GO:0071555">
    <property type="term" value="P:cell wall organization"/>
    <property type="evidence" value="ECO:0007669"/>
    <property type="project" value="UniProtKB-KW"/>
</dbReference>
<feature type="transmembrane region" description="Helical" evidence="8">
    <location>
        <begin position="66"/>
        <end position="84"/>
    </location>
</feature>
<feature type="transmembrane region" description="Helical" evidence="8">
    <location>
        <begin position="283"/>
        <end position="302"/>
    </location>
</feature>